<sequence>MKKGDLVWGIALVAFISLFIFPSTASVLFKVTDKHPYIMGFSKFSVFATMGELLTYRMAKGSWKIFTGFLFKALVWGIIGMLTVLMFNLYSSGVKTVAAAGLLPVGKGILKSFLLAFWTSAIMNLTFSPVFMAVHRIVDVIIVKKMNKVAIHLSEIIQEINWEYFASFILGKTIPFFWIPAHTVAFLLPSDYRVLFAALLSIILGIILSWGERKA</sequence>
<reference evidence="2" key="1">
    <citation type="submission" date="2017-02" db="EMBL/GenBank/DDBJ databases">
        <authorList>
            <person name="Regsiter A."/>
            <person name="William W."/>
        </authorList>
    </citation>
    <scope>NUCLEOTIDE SEQUENCE</scope>
    <source>
        <strain evidence="2">BdmA 4</strain>
    </source>
</reference>
<keyword evidence="1" id="KW-0812">Transmembrane</keyword>
<feature type="transmembrane region" description="Helical" evidence="1">
    <location>
        <begin position="125"/>
        <end position="143"/>
    </location>
</feature>
<feature type="transmembrane region" description="Helical" evidence="1">
    <location>
        <begin position="65"/>
        <end position="90"/>
    </location>
</feature>
<proteinExistence type="predicted"/>
<feature type="transmembrane region" description="Helical" evidence="1">
    <location>
        <begin position="164"/>
        <end position="188"/>
    </location>
</feature>
<dbReference type="EMBL" id="FWDO01000004">
    <property type="protein sequence ID" value="SLM18233.1"/>
    <property type="molecule type" value="Genomic_DNA"/>
</dbReference>
<organism evidence="2">
    <name type="scientific">uncultured spirochete</name>
    <dbReference type="NCBI Taxonomy" id="156406"/>
    <lineage>
        <taxon>Bacteria</taxon>
        <taxon>Pseudomonadati</taxon>
        <taxon>Spirochaetota</taxon>
        <taxon>Spirochaetia</taxon>
        <taxon>Spirochaetales</taxon>
        <taxon>environmental samples</taxon>
    </lineage>
</organism>
<keyword evidence="1" id="KW-0472">Membrane</keyword>
<evidence type="ECO:0000313" key="2">
    <source>
        <dbReference type="EMBL" id="SLM18233.1"/>
    </source>
</evidence>
<feature type="transmembrane region" description="Helical" evidence="1">
    <location>
        <begin position="194"/>
        <end position="211"/>
    </location>
</feature>
<name>A0A3P3XQV5_9SPIR</name>
<protein>
    <submittedName>
        <fullName evidence="2">Mpv17/PMP22</fullName>
    </submittedName>
</protein>
<keyword evidence="1" id="KW-1133">Transmembrane helix</keyword>
<accession>A0A3P3XQV5</accession>
<gene>
    <name evidence="2" type="ORF">SPIRO4BDMA_40805</name>
</gene>
<dbReference type="AlphaFoldDB" id="A0A3P3XQV5"/>
<feature type="transmembrane region" description="Helical" evidence="1">
    <location>
        <begin position="6"/>
        <end position="29"/>
    </location>
</feature>
<evidence type="ECO:0000256" key="1">
    <source>
        <dbReference type="SAM" id="Phobius"/>
    </source>
</evidence>